<evidence type="ECO:0000259" key="24">
    <source>
        <dbReference type="PROSITE" id="PS50011"/>
    </source>
</evidence>
<dbReference type="Pfam" id="PF00018">
    <property type="entry name" value="SH3_1"/>
    <property type="match status" value="1"/>
</dbReference>
<evidence type="ECO:0000259" key="22">
    <source>
        <dbReference type="PROSITE" id="PS50002"/>
    </source>
</evidence>
<evidence type="ECO:0000256" key="2">
    <source>
        <dbReference type="ARBA" id="ARBA00022443"/>
    </source>
</evidence>
<keyword evidence="2 16" id="KW-0728">SH3 domain</keyword>
<evidence type="ECO:0000256" key="16">
    <source>
        <dbReference type="PROSITE-ProRule" id="PRU00192"/>
    </source>
</evidence>
<dbReference type="InterPro" id="IPR000719">
    <property type="entry name" value="Prot_kinase_dom"/>
</dbReference>
<dbReference type="Proteomes" id="UP000693946">
    <property type="component" value="Linkage Group LG3"/>
</dbReference>
<comment type="similarity">
    <text evidence="19">Belongs to the protein kinase superfamily. Tyr protein kinase family.</text>
</comment>
<dbReference type="GO" id="GO:0008270">
    <property type="term" value="F:zinc ion binding"/>
    <property type="evidence" value="ECO:0007669"/>
    <property type="project" value="UniProtKB-KW"/>
</dbReference>
<feature type="region of interest" description="Disordered" evidence="20">
    <location>
        <begin position="147"/>
        <end position="187"/>
    </location>
</feature>
<dbReference type="InterPro" id="IPR001452">
    <property type="entry name" value="SH3_domain"/>
</dbReference>
<reference evidence="25 26" key="1">
    <citation type="journal article" date="2021" name="Sci. Rep.">
        <title>Chromosome anchoring in Senegalese sole (Solea senegalensis) reveals sex-associated markers and genome rearrangements in flatfish.</title>
        <authorList>
            <person name="Guerrero-Cozar I."/>
            <person name="Gomez-Garrido J."/>
            <person name="Berbel C."/>
            <person name="Martinez-Blanch J.F."/>
            <person name="Alioto T."/>
            <person name="Claros M.G."/>
            <person name="Gagnaire P.A."/>
            <person name="Manchado M."/>
        </authorList>
    </citation>
    <scope>NUCLEOTIDE SEQUENCE [LARGE SCALE GENOMIC DNA]</scope>
    <source>
        <strain evidence="25">Sse05_10M</strain>
    </source>
</reference>
<dbReference type="FunFam" id="2.30.29.30:FF:000244">
    <property type="entry name" value="Tyrosine-protein kinase"/>
    <property type="match status" value="1"/>
</dbReference>
<feature type="domain" description="Protein kinase" evidence="24">
    <location>
        <begin position="380"/>
        <end position="641"/>
    </location>
</feature>
<evidence type="ECO:0000256" key="15">
    <source>
        <dbReference type="PROSITE-ProRule" id="PRU00191"/>
    </source>
</evidence>
<dbReference type="Pfam" id="PF00017">
    <property type="entry name" value="SH2"/>
    <property type="match status" value="1"/>
</dbReference>
<dbReference type="PANTHER" id="PTHR24418">
    <property type="entry name" value="TYROSINE-PROTEIN KINASE"/>
    <property type="match status" value="1"/>
</dbReference>
<dbReference type="InterPro" id="IPR020635">
    <property type="entry name" value="Tyr_kinase_cat_dom"/>
</dbReference>
<keyword evidence="12 15" id="KW-0727">SH2 domain</keyword>
<dbReference type="GO" id="GO:0005524">
    <property type="term" value="F:ATP binding"/>
    <property type="evidence" value="ECO:0007669"/>
    <property type="project" value="UniProtKB-UniRule"/>
</dbReference>
<evidence type="ECO:0000256" key="9">
    <source>
        <dbReference type="ARBA" id="ARBA00022777"/>
    </source>
</evidence>
<dbReference type="PROSITE" id="PS00107">
    <property type="entry name" value="PROTEIN_KINASE_ATP"/>
    <property type="match status" value="1"/>
</dbReference>
<dbReference type="GO" id="GO:0005829">
    <property type="term" value="C:cytosol"/>
    <property type="evidence" value="ECO:0007669"/>
    <property type="project" value="UniProtKB-ARBA"/>
</dbReference>
<dbReference type="InterPro" id="IPR017441">
    <property type="entry name" value="Protein_kinase_ATP_BS"/>
</dbReference>
<dbReference type="InterPro" id="IPR001849">
    <property type="entry name" value="PH_domain"/>
</dbReference>
<protein>
    <recommendedName>
        <fullName evidence="19">Tyrosine-protein kinase</fullName>
        <ecNumber evidence="19">2.7.10.2</ecNumber>
    </recommendedName>
</protein>
<keyword evidence="4 19" id="KW-0808">Transferase</keyword>
<dbReference type="SMART" id="SM00107">
    <property type="entry name" value="BTK"/>
    <property type="match status" value="1"/>
</dbReference>
<dbReference type="PROSITE" id="PS51113">
    <property type="entry name" value="ZF_BTK"/>
    <property type="match status" value="1"/>
</dbReference>
<evidence type="ECO:0000256" key="1">
    <source>
        <dbReference type="ARBA" id="ARBA00001947"/>
    </source>
</evidence>
<evidence type="ECO:0000256" key="4">
    <source>
        <dbReference type="ARBA" id="ARBA00022679"/>
    </source>
</evidence>
<evidence type="ECO:0000313" key="25">
    <source>
        <dbReference type="EMBL" id="KAG7495524.1"/>
    </source>
</evidence>
<evidence type="ECO:0000256" key="3">
    <source>
        <dbReference type="ARBA" id="ARBA00022553"/>
    </source>
</evidence>
<dbReference type="InterPro" id="IPR001562">
    <property type="entry name" value="Znf_Btk_motif"/>
</dbReference>
<accession>A0AAV6QQ48</accession>
<dbReference type="CDD" id="cd01238">
    <property type="entry name" value="PH_Btk"/>
    <property type="match status" value="1"/>
</dbReference>
<dbReference type="GO" id="GO:0004715">
    <property type="term" value="F:non-membrane spanning protein tyrosine kinase activity"/>
    <property type="evidence" value="ECO:0007669"/>
    <property type="project" value="UniProtKB-EC"/>
</dbReference>
<keyword evidence="8 17" id="KW-0863">Zinc-finger</keyword>
<proteinExistence type="inferred from homology"/>
<dbReference type="EMBL" id="JAGKHQ010000015">
    <property type="protein sequence ID" value="KAG7495524.1"/>
    <property type="molecule type" value="Genomic_DNA"/>
</dbReference>
<keyword evidence="26" id="KW-1185">Reference proteome</keyword>
<dbReference type="PROSITE" id="PS00109">
    <property type="entry name" value="PROTEIN_KINASE_TYR"/>
    <property type="match status" value="1"/>
</dbReference>
<feature type="domain" description="SH3" evidence="22">
    <location>
        <begin position="188"/>
        <end position="248"/>
    </location>
</feature>
<feature type="domain" description="SH2" evidence="21">
    <location>
        <begin position="256"/>
        <end position="355"/>
    </location>
</feature>
<evidence type="ECO:0000256" key="12">
    <source>
        <dbReference type="ARBA" id="ARBA00022999"/>
    </source>
</evidence>
<evidence type="ECO:0000256" key="8">
    <source>
        <dbReference type="ARBA" id="ARBA00022771"/>
    </source>
</evidence>
<dbReference type="InterPro" id="IPR000980">
    <property type="entry name" value="SH2"/>
</dbReference>
<dbReference type="SMART" id="SM00326">
    <property type="entry name" value="SH3"/>
    <property type="match status" value="1"/>
</dbReference>
<keyword evidence="10" id="KW-0862">Zinc</keyword>
<dbReference type="PROSITE" id="PS50011">
    <property type="entry name" value="PROTEIN_KINASE_DOM"/>
    <property type="match status" value="1"/>
</dbReference>
<dbReference type="InterPro" id="IPR050198">
    <property type="entry name" value="Non-receptor_tyrosine_kinases"/>
</dbReference>
<evidence type="ECO:0000256" key="14">
    <source>
        <dbReference type="ARBA" id="ARBA00051245"/>
    </source>
</evidence>
<dbReference type="Pfam" id="PF00779">
    <property type="entry name" value="BTK"/>
    <property type="match status" value="1"/>
</dbReference>
<dbReference type="AlphaFoldDB" id="A0AAV6QQ48"/>
<keyword evidence="6" id="KW-0479">Metal-binding</keyword>
<organism evidence="25 26">
    <name type="scientific">Solea senegalensis</name>
    <name type="common">Senegalese sole</name>
    <dbReference type="NCBI Taxonomy" id="28829"/>
    <lineage>
        <taxon>Eukaryota</taxon>
        <taxon>Metazoa</taxon>
        <taxon>Chordata</taxon>
        <taxon>Craniata</taxon>
        <taxon>Vertebrata</taxon>
        <taxon>Euteleostomi</taxon>
        <taxon>Actinopterygii</taxon>
        <taxon>Neopterygii</taxon>
        <taxon>Teleostei</taxon>
        <taxon>Neoteleostei</taxon>
        <taxon>Acanthomorphata</taxon>
        <taxon>Carangaria</taxon>
        <taxon>Pleuronectiformes</taxon>
        <taxon>Pleuronectoidei</taxon>
        <taxon>Soleidae</taxon>
        <taxon>Solea</taxon>
    </lineage>
</organism>
<dbReference type="SMART" id="SM00219">
    <property type="entry name" value="TyrKc"/>
    <property type="match status" value="1"/>
</dbReference>
<dbReference type="EC" id="2.7.10.2" evidence="19"/>
<keyword evidence="5" id="KW-0449">Lipoprotein</keyword>
<dbReference type="SMART" id="SM00233">
    <property type="entry name" value="PH"/>
    <property type="match status" value="1"/>
</dbReference>
<keyword evidence="7 18" id="KW-0547">Nucleotide-binding</keyword>
<dbReference type="PROSITE" id="PS50003">
    <property type="entry name" value="PH_DOMAIN"/>
    <property type="match status" value="1"/>
</dbReference>
<comment type="cofactor">
    <cofactor evidence="1">
        <name>Zn(2+)</name>
        <dbReference type="ChEBI" id="CHEBI:29105"/>
    </cofactor>
</comment>
<evidence type="ECO:0000256" key="13">
    <source>
        <dbReference type="ARBA" id="ARBA00023137"/>
    </source>
</evidence>
<dbReference type="FunFam" id="1.10.510.10:FF:000052">
    <property type="entry name" value="Tyrosine-protein kinase"/>
    <property type="match status" value="1"/>
</dbReference>
<feature type="domain" description="PH" evidence="23">
    <location>
        <begin position="4"/>
        <end position="111"/>
    </location>
</feature>
<evidence type="ECO:0000256" key="18">
    <source>
        <dbReference type="PROSITE-ProRule" id="PRU10141"/>
    </source>
</evidence>
<dbReference type="SMART" id="SM00252">
    <property type="entry name" value="SH2"/>
    <property type="match status" value="1"/>
</dbReference>
<dbReference type="Pfam" id="PF07714">
    <property type="entry name" value="PK_Tyr_Ser-Thr"/>
    <property type="match status" value="1"/>
</dbReference>
<comment type="caution">
    <text evidence="25">The sequence shown here is derived from an EMBL/GenBank/DDBJ whole genome shotgun (WGS) entry which is preliminary data.</text>
</comment>
<evidence type="ECO:0000259" key="23">
    <source>
        <dbReference type="PROSITE" id="PS50003"/>
    </source>
</evidence>
<evidence type="ECO:0000256" key="11">
    <source>
        <dbReference type="ARBA" id="ARBA00022840"/>
    </source>
</evidence>
<evidence type="ECO:0000256" key="19">
    <source>
        <dbReference type="RuleBase" id="RU362096"/>
    </source>
</evidence>
<keyword evidence="3" id="KW-0597">Phosphoprotein</keyword>
<dbReference type="PROSITE" id="PS50001">
    <property type="entry name" value="SH2"/>
    <property type="match status" value="1"/>
</dbReference>
<feature type="binding site" evidence="18">
    <location>
        <position position="408"/>
    </location>
    <ligand>
        <name>ATP</name>
        <dbReference type="ChEBI" id="CHEBI:30616"/>
    </ligand>
</feature>
<dbReference type="GO" id="GO:0035556">
    <property type="term" value="P:intracellular signal transduction"/>
    <property type="evidence" value="ECO:0007669"/>
    <property type="project" value="InterPro"/>
</dbReference>
<keyword evidence="11 18" id="KW-0067">ATP-binding</keyword>
<sequence>MSEELLLEGILIKRSQQKKRTSPLNYKERLFVLTKSTLAYYDGKQEKKFRRGSIELSSIRCVEIVRSGGEIIPCHNKYPFQVVYNTSTLYVFAPSQDSRRLWVQSLKEEIKDNQMILTKFHPQFWQEGAWLCCRQVDKQAPGCEEYNPFGDISRKPLPPVPERKDKRQRPNLPLPPPANVDDEHEGDDDEEVVVALYDFPGTEPHDLSLVRGGEYVILEKCDVNWYKARNKFGETGYIPSNYVTEKKSGNLVQFVWYNKHVNRNKAEELLKKEDKEGAFIVRDSSTPGTYTVSLYAKSAAGEGGTAIKHYHIKKMQGSPPRFYLAEKHLFGSIPELIEYHKHNAAGLVARLRYPVGKQDKSAPSTAGFSYEKWEINPSELTFMKELGCGQFGVVRLGKWRAQHKVAIKNIREGAMYEEDFIEEAKVMMKLSHPKLVQLYGVCSQQRPIYIITEFMEQGSLLNFLRQWQGSFSLGSLLSICLDVSEGMEHLEVNGFIHRDLAARNCLVNDTLVVKVSDFGMARYVLDNQYTSSSGAKFPVKWSPPEVFNFCKYSSMSDVWSYGVLMWEVFTEGRMPFEQYQNHEVVTLVSQGHRLYRPKIVTPSIYDIMQRCWHERPEERPSFAQLCIMISNCLEGDAPPPN</sequence>
<dbReference type="InterPro" id="IPR008266">
    <property type="entry name" value="Tyr_kinase_AS"/>
</dbReference>
<evidence type="ECO:0000259" key="21">
    <source>
        <dbReference type="PROSITE" id="PS50001"/>
    </source>
</evidence>
<name>A0AAV6QQ48_SOLSE</name>
<evidence type="ECO:0000256" key="7">
    <source>
        <dbReference type="ARBA" id="ARBA00022741"/>
    </source>
</evidence>
<dbReference type="InterPro" id="IPR001245">
    <property type="entry name" value="Ser-Thr/Tyr_kinase_cat_dom"/>
</dbReference>
<keyword evidence="9 19" id="KW-0418">Kinase</keyword>
<dbReference type="PROSITE" id="PS50002">
    <property type="entry name" value="SH3"/>
    <property type="match status" value="1"/>
</dbReference>
<evidence type="ECO:0000256" key="20">
    <source>
        <dbReference type="SAM" id="MobiDB-lite"/>
    </source>
</evidence>
<evidence type="ECO:0000313" key="26">
    <source>
        <dbReference type="Proteomes" id="UP000693946"/>
    </source>
</evidence>
<dbReference type="FunFam" id="3.30.200.20:FF:000053">
    <property type="entry name" value="Tyrosine-protein kinase"/>
    <property type="match status" value="1"/>
</dbReference>
<gene>
    <name evidence="25" type="ORF">JOB18_000968</name>
</gene>
<evidence type="ECO:0000256" key="5">
    <source>
        <dbReference type="ARBA" id="ARBA00022707"/>
    </source>
</evidence>
<comment type="catalytic activity">
    <reaction evidence="14 19">
        <text>L-tyrosyl-[protein] + ATP = O-phospho-L-tyrosyl-[protein] + ADP + H(+)</text>
        <dbReference type="Rhea" id="RHEA:10596"/>
        <dbReference type="Rhea" id="RHEA-COMP:10136"/>
        <dbReference type="Rhea" id="RHEA-COMP:20101"/>
        <dbReference type="ChEBI" id="CHEBI:15378"/>
        <dbReference type="ChEBI" id="CHEBI:30616"/>
        <dbReference type="ChEBI" id="CHEBI:46858"/>
        <dbReference type="ChEBI" id="CHEBI:61978"/>
        <dbReference type="ChEBI" id="CHEBI:456216"/>
        <dbReference type="EC" id="2.7.10.2"/>
    </reaction>
</comment>
<keyword evidence="13 19" id="KW-0829">Tyrosine-protein kinase</keyword>
<evidence type="ECO:0000256" key="6">
    <source>
        <dbReference type="ARBA" id="ARBA00022723"/>
    </source>
</evidence>
<evidence type="ECO:0000256" key="17">
    <source>
        <dbReference type="PROSITE-ProRule" id="PRU00432"/>
    </source>
</evidence>
<keyword evidence="5" id="KW-0519">Myristate</keyword>
<dbReference type="Pfam" id="PF00169">
    <property type="entry name" value="PH"/>
    <property type="match status" value="1"/>
</dbReference>
<evidence type="ECO:0000256" key="10">
    <source>
        <dbReference type="ARBA" id="ARBA00022833"/>
    </source>
</evidence>